<feature type="transmembrane region" description="Helical" evidence="1">
    <location>
        <begin position="246"/>
        <end position="272"/>
    </location>
</feature>
<keyword evidence="1" id="KW-1133">Transmembrane helix</keyword>
<organism evidence="2 3">
    <name type="scientific">Thraustotheca clavata</name>
    <dbReference type="NCBI Taxonomy" id="74557"/>
    <lineage>
        <taxon>Eukaryota</taxon>
        <taxon>Sar</taxon>
        <taxon>Stramenopiles</taxon>
        <taxon>Oomycota</taxon>
        <taxon>Saprolegniomycetes</taxon>
        <taxon>Saprolegniales</taxon>
        <taxon>Achlyaceae</taxon>
        <taxon>Thraustotheca</taxon>
    </lineage>
</organism>
<feature type="transmembrane region" description="Helical" evidence="1">
    <location>
        <begin position="29"/>
        <end position="48"/>
    </location>
</feature>
<evidence type="ECO:0008006" key="4">
    <source>
        <dbReference type="Google" id="ProtNLM"/>
    </source>
</evidence>
<gene>
    <name evidence="2" type="ORF">THRCLA_22107</name>
</gene>
<protein>
    <recommendedName>
        <fullName evidence="4">Transmembrane protein</fullName>
    </recommendedName>
</protein>
<feature type="transmembrane region" description="Helical" evidence="1">
    <location>
        <begin position="368"/>
        <end position="387"/>
    </location>
</feature>
<proteinExistence type="predicted"/>
<feature type="transmembrane region" description="Helical" evidence="1">
    <location>
        <begin position="325"/>
        <end position="347"/>
    </location>
</feature>
<evidence type="ECO:0000313" key="3">
    <source>
        <dbReference type="Proteomes" id="UP000243217"/>
    </source>
</evidence>
<keyword evidence="3" id="KW-1185">Reference proteome</keyword>
<evidence type="ECO:0000256" key="1">
    <source>
        <dbReference type="SAM" id="Phobius"/>
    </source>
</evidence>
<comment type="caution">
    <text evidence="2">The sequence shown here is derived from an EMBL/GenBank/DDBJ whole genome shotgun (WGS) entry which is preliminary data.</text>
</comment>
<name>A0A1V9ZC58_9STRA</name>
<reference evidence="2 3" key="1">
    <citation type="journal article" date="2014" name="Genome Biol. Evol.">
        <title>The secreted proteins of Achlya hypogyna and Thraustotheca clavata identify the ancestral oomycete secretome and reveal gene acquisitions by horizontal gene transfer.</title>
        <authorList>
            <person name="Misner I."/>
            <person name="Blouin N."/>
            <person name="Leonard G."/>
            <person name="Richards T.A."/>
            <person name="Lane C.E."/>
        </authorList>
    </citation>
    <scope>NUCLEOTIDE SEQUENCE [LARGE SCALE GENOMIC DNA]</scope>
    <source>
        <strain evidence="2 3">ATCC 34112</strain>
    </source>
</reference>
<dbReference type="AlphaFoldDB" id="A0A1V9ZC58"/>
<dbReference type="EMBL" id="JNBS01002077">
    <property type="protein sequence ID" value="OQR95596.1"/>
    <property type="molecule type" value="Genomic_DNA"/>
</dbReference>
<keyword evidence="1" id="KW-0812">Transmembrane</keyword>
<evidence type="ECO:0000313" key="2">
    <source>
        <dbReference type="EMBL" id="OQR95596.1"/>
    </source>
</evidence>
<sequence length="525" mass="59748">MAILRSTRNIVVPANAPPLYTVRLNKRSIFFSFLMVINILLMPIKAYISEPFPWTQTSLSVDCFENFTSCSPIILNYFQNQTHLLNANEPYITSTAFDLARLPFPLVPAEFESTYISSLPYSIFYSKSQMQLAEQLAKGLINVSAFSSTQRITFTRMPISYTALWAEPGNTTNFMHVGYIRAATSTTWRLFKFLYRLVLSGYLSHLLWIKYFQHCHQLFWNLTNFKVAGMPIDCPLELVLGDATSIILLDPLVCLLFIVDFWMSSDFVALAFIRVMQTSSFDTFFIACLYLSRTLWFGYGALALTSFCLKKLKKEKYFHPVDPTWTAISVMAIAGPFTLMQASLPLFRNIYNYVITCLASNSNEIESSLAAVVYTTLIGGLPILVGATPRFSCRQSQKLGPQIAHINHGAYQQNDMKNRWVTWLTFFTLRRVDLVMVGGGVYEMFDKCPKLMKNLGIRQRGSDCYVIYKSDEALLSVRLTLLSCIDIQPPLTIQMSSEKIAIGIIKQSKNSWKIDQGANRSMWIM</sequence>
<dbReference type="Proteomes" id="UP000243217">
    <property type="component" value="Unassembled WGS sequence"/>
</dbReference>
<dbReference type="OrthoDB" id="66910at2759"/>
<feature type="transmembrane region" description="Helical" evidence="1">
    <location>
        <begin position="284"/>
        <end position="305"/>
    </location>
</feature>
<keyword evidence="1" id="KW-0472">Membrane</keyword>
<accession>A0A1V9ZC58</accession>